<organism evidence="10 11">
    <name type="scientific">Pseudaquabacterium pictum</name>
    <dbReference type="NCBI Taxonomy" id="2315236"/>
    <lineage>
        <taxon>Bacteria</taxon>
        <taxon>Pseudomonadati</taxon>
        <taxon>Pseudomonadota</taxon>
        <taxon>Betaproteobacteria</taxon>
        <taxon>Burkholderiales</taxon>
        <taxon>Sphaerotilaceae</taxon>
        <taxon>Pseudaquabacterium</taxon>
    </lineage>
</organism>
<comment type="caution">
    <text evidence="10">The sequence shown here is derived from an EMBL/GenBank/DDBJ whole genome shotgun (WGS) entry which is preliminary data.</text>
</comment>
<evidence type="ECO:0000259" key="9">
    <source>
        <dbReference type="PROSITE" id="PS50110"/>
    </source>
</evidence>
<name>A0A480AVV8_9BURK</name>
<dbReference type="Gene3D" id="1.10.287.130">
    <property type="match status" value="1"/>
</dbReference>
<feature type="domain" description="Response regulatory" evidence="9">
    <location>
        <begin position="665"/>
        <end position="780"/>
    </location>
</feature>
<dbReference type="SUPFAM" id="SSF55874">
    <property type="entry name" value="ATPase domain of HSP90 chaperone/DNA topoisomerase II/histidine kinase"/>
    <property type="match status" value="1"/>
</dbReference>
<dbReference type="GO" id="GO:0000155">
    <property type="term" value="F:phosphorelay sensor kinase activity"/>
    <property type="evidence" value="ECO:0007669"/>
    <property type="project" value="InterPro"/>
</dbReference>
<keyword evidence="5" id="KW-0418">Kinase</keyword>
<comment type="catalytic activity">
    <reaction evidence="1">
        <text>ATP + protein L-histidine = ADP + protein N-phospho-L-histidine.</text>
        <dbReference type="EC" id="2.7.13.3"/>
    </reaction>
</comment>
<dbReference type="InterPro" id="IPR005467">
    <property type="entry name" value="His_kinase_dom"/>
</dbReference>
<dbReference type="PRINTS" id="PR00344">
    <property type="entry name" value="BCTRLSENSOR"/>
</dbReference>
<dbReference type="InterPro" id="IPR036890">
    <property type="entry name" value="HATPase_C_sf"/>
</dbReference>
<dbReference type="GO" id="GO:0009927">
    <property type="term" value="F:histidine phosphotransfer kinase activity"/>
    <property type="evidence" value="ECO:0007669"/>
    <property type="project" value="TreeGrafter"/>
</dbReference>
<feature type="transmembrane region" description="Helical" evidence="7">
    <location>
        <begin position="312"/>
        <end position="332"/>
    </location>
</feature>
<dbReference type="CDD" id="cd00082">
    <property type="entry name" value="HisKA"/>
    <property type="match status" value="1"/>
</dbReference>
<evidence type="ECO:0000259" key="8">
    <source>
        <dbReference type="PROSITE" id="PS50109"/>
    </source>
</evidence>
<dbReference type="Pfam" id="PF00512">
    <property type="entry name" value="HisKA"/>
    <property type="match status" value="1"/>
</dbReference>
<dbReference type="FunFam" id="3.30.565.10:FF:000049">
    <property type="entry name" value="Two-component sensor histidine kinase"/>
    <property type="match status" value="1"/>
</dbReference>
<dbReference type="Gene3D" id="3.40.50.2300">
    <property type="match status" value="1"/>
</dbReference>
<dbReference type="EC" id="2.7.13.3" evidence="2"/>
<accession>A0A480AVV8</accession>
<dbReference type="SMART" id="SM00387">
    <property type="entry name" value="HATPase_c"/>
    <property type="match status" value="1"/>
</dbReference>
<feature type="modified residue" description="4-aspartylphosphate" evidence="6">
    <location>
        <position position="716"/>
    </location>
</feature>
<keyword evidence="7" id="KW-0812">Transmembrane</keyword>
<evidence type="ECO:0000313" key="10">
    <source>
        <dbReference type="EMBL" id="GCL65026.1"/>
    </source>
</evidence>
<dbReference type="CDD" id="cd16922">
    <property type="entry name" value="HATPase_EvgS-ArcB-TorS-like"/>
    <property type="match status" value="1"/>
</dbReference>
<evidence type="ECO:0000256" key="6">
    <source>
        <dbReference type="PROSITE-ProRule" id="PRU00169"/>
    </source>
</evidence>
<dbReference type="PROSITE" id="PS50110">
    <property type="entry name" value="RESPONSE_REGULATORY"/>
    <property type="match status" value="1"/>
</dbReference>
<dbReference type="AlphaFoldDB" id="A0A480AVV8"/>
<feature type="transmembrane region" description="Helical" evidence="7">
    <location>
        <begin position="222"/>
        <end position="242"/>
    </location>
</feature>
<dbReference type="SMART" id="SM00448">
    <property type="entry name" value="REC"/>
    <property type="match status" value="1"/>
</dbReference>
<feature type="domain" description="Histidine kinase" evidence="8">
    <location>
        <begin position="430"/>
        <end position="644"/>
    </location>
</feature>
<dbReference type="GO" id="GO:0005886">
    <property type="term" value="C:plasma membrane"/>
    <property type="evidence" value="ECO:0007669"/>
    <property type="project" value="TreeGrafter"/>
</dbReference>
<dbReference type="InterPro" id="IPR036097">
    <property type="entry name" value="HisK_dim/P_sf"/>
</dbReference>
<feature type="transmembrane region" description="Helical" evidence="7">
    <location>
        <begin position="198"/>
        <end position="215"/>
    </location>
</feature>
<evidence type="ECO:0000313" key="11">
    <source>
        <dbReference type="Proteomes" id="UP000301751"/>
    </source>
</evidence>
<gene>
    <name evidence="10" type="ORF">AQPW35_41070</name>
</gene>
<dbReference type="Pfam" id="PF02518">
    <property type="entry name" value="HATPase_c"/>
    <property type="match status" value="1"/>
</dbReference>
<dbReference type="PANTHER" id="PTHR43047:SF9">
    <property type="entry name" value="HISTIDINE KINASE"/>
    <property type="match status" value="1"/>
</dbReference>
<dbReference type="PROSITE" id="PS50109">
    <property type="entry name" value="HIS_KIN"/>
    <property type="match status" value="1"/>
</dbReference>
<dbReference type="Pfam" id="PF00072">
    <property type="entry name" value="Response_reg"/>
    <property type="match status" value="1"/>
</dbReference>
<proteinExistence type="predicted"/>
<reference evidence="11" key="1">
    <citation type="submission" date="2019-03" db="EMBL/GenBank/DDBJ databases">
        <title>Aquabacterium pictum sp.nov., the first bacteriochlorophyll a-containing freshwater bacterium in the genus Aquabacterium of the class Betaproteobacteria.</title>
        <authorList>
            <person name="Hirose S."/>
            <person name="Tank M."/>
            <person name="Hara E."/>
            <person name="Tamaki H."/>
            <person name="Takaichi S."/>
            <person name="Haruta S."/>
            <person name="Hanada S."/>
        </authorList>
    </citation>
    <scope>NUCLEOTIDE SEQUENCE [LARGE SCALE GENOMIC DNA]</scope>
    <source>
        <strain evidence="11">W35</strain>
    </source>
</reference>
<sequence>MLPSAPSITLPCTGHTRLLRWCWLLAVAWALLLAGLPLAVQAQAAAHQALRLDQADFVQLDRPGPASWTPVALPDTWASRGLPLAGQGHYRLLLRLAQAPQGVWALRIDRLSNVHSIRINGVLVQQRGVVAADTGVPRVVSALVEFPAQLLQAGDNRIDVQWRLAARAGMSALLIGPSAQLGPRYDRARLLDHTLPQVMNVAGGALAGFLLLVWLQRRQEQAIGLFGVLWLLLSLRNYSYTVDATPLPSPLGDLLFFSAQCASVLLLGLFVIALTEARLPRTRRLLWGLGLLLPLLGGLFALAGELQLLRRWVYPLLMLLGGLAMLQLLRGLRRAPGPALAALVTGLAAVVAAGVHDYLFLHGQLPITGSYWLPLVVPLGCVSFALVLIRRLVRALAVSEDLAVRLEARVAERTLALQAADAAKTRFLADASHDLRQPVAAIGLLVGLARERAPDAAQAGMLDRVQAAVRALEDLLRGLLDLSRLDSPTDAPQRRPVALQPLFDALALHHQADAQARGLQLRLRSTDLAVDSDPLLLDQVLRNLVGNALRHTRRGGVLVAARRQGAAGVRLQVLDTGIGIPADQQQRVFEPFVQLHNPGRDRSQGQGLGLAIVRRAVDLLGHPLALRSVPGRGSAFSITLPLAPGLASAPPDLPAPAGQPLAGRQLWLLDDDPVVRDALASRLAAWGAQVCALDSLAALHRQLQVPAQSPELLLTDWRLPDGDGLQAIAQLRAHCGPVPALLLTGDTGAADLAAQAQPGTVLLHKPVQAAALLQALKRGLAD</sequence>
<dbReference type="InterPro" id="IPR001789">
    <property type="entry name" value="Sig_transdc_resp-reg_receiver"/>
</dbReference>
<dbReference type="CDD" id="cd00156">
    <property type="entry name" value="REC"/>
    <property type="match status" value="1"/>
</dbReference>
<feature type="transmembrane region" description="Helical" evidence="7">
    <location>
        <begin position="254"/>
        <end position="274"/>
    </location>
</feature>
<feature type="transmembrane region" description="Helical" evidence="7">
    <location>
        <begin position="371"/>
        <end position="389"/>
    </location>
</feature>
<dbReference type="EMBL" id="BJCL01000013">
    <property type="protein sequence ID" value="GCL65026.1"/>
    <property type="molecule type" value="Genomic_DNA"/>
</dbReference>
<evidence type="ECO:0000256" key="3">
    <source>
        <dbReference type="ARBA" id="ARBA00022553"/>
    </source>
</evidence>
<dbReference type="SUPFAM" id="SSF47384">
    <property type="entry name" value="Homodimeric domain of signal transducing histidine kinase"/>
    <property type="match status" value="1"/>
</dbReference>
<dbReference type="PANTHER" id="PTHR43047">
    <property type="entry name" value="TWO-COMPONENT HISTIDINE PROTEIN KINASE"/>
    <property type="match status" value="1"/>
</dbReference>
<dbReference type="RefSeq" id="WP_137734747.1">
    <property type="nucleotide sequence ID" value="NZ_BJCL01000013.1"/>
</dbReference>
<dbReference type="Gene3D" id="3.30.565.10">
    <property type="entry name" value="Histidine kinase-like ATPase, C-terminal domain"/>
    <property type="match status" value="1"/>
</dbReference>
<keyword evidence="3 6" id="KW-0597">Phosphoprotein</keyword>
<dbReference type="InterPro" id="IPR003594">
    <property type="entry name" value="HATPase_dom"/>
</dbReference>
<evidence type="ECO:0000256" key="5">
    <source>
        <dbReference type="ARBA" id="ARBA00022777"/>
    </source>
</evidence>
<protein>
    <recommendedName>
        <fullName evidence="2">histidine kinase</fullName>
        <ecNumber evidence="2">2.7.13.3</ecNumber>
    </recommendedName>
</protein>
<dbReference type="InterPro" id="IPR004358">
    <property type="entry name" value="Sig_transdc_His_kin-like_C"/>
</dbReference>
<keyword evidence="4" id="KW-0808">Transferase</keyword>
<evidence type="ECO:0000256" key="7">
    <source>
        <dbReference type="SAM" id="Phobius"/>
    </source>
</evidence>
<dbReference type="SMART" id="SM00388">
    <property type="entry name" value="HisKA"/>
    <property type="match status" value="1"/>
</dbReference>
<dbReference type="Proteomes" id="UP000301751">
    <property type="component" value="Unassembled WGS sequence"/>
</dbReference>
<dbReference type="OrthoDB" id="6114847at2"/>
<feature type="transmembrane region" description="Helical" evidence="7">
    <location>
        <begin position="286"/>
        <end position="306"/>
    </location>
</feature>
<feature type="transmembrane region" description="Helical" evidence="7">
    <location>
        <begin position="339"/>
        <end position="359"/>
    </location>
</feature>
<keyword evidence="11" id="KW-1185">Reference proteome</keyword>
<evidence type="ECO:0000256" key="4">
    <source>
        <dbReference type="ARBA" id="ARBA00022679"/>
    </source>
</evidence>
<evidence type="ECO:0000256" key="1">
    <source>
        <dbReference type="ARBA" id="ARBA00000085"/>
    </source>
</evidence>
<keyword evidence="7" id="KW-1133">Transmembrane helix</keyword>
<dbReference type="InterPro" id="IPR011006">
    <property type="entry name" value="CheY-like_superfamily"/>
</dbReference>
<keyword evidence="7" id="KW-0472">Membrane</keyword>
<dbReference type="InterPro" id="IPR003661">
    <property type="entry name" value="HisK_dim/P_dom"/>
</dbReference>
<evidence type="ECO:0000256" key="2">
    <source>
        <dbReference type="ARBA" id="ARBA00012438"/>
    </source>
</evidence>
<dbReference type="SUPFAM" id="SSF52172">
    <property type="entry name" value="CheY-like"/>
    <property type="match status" value="1"/>
</dbReference>